<organism evidence="2 3">
    <name type="scientific">Cinara cedri</name>
    <dbReference type="NCBI Taxonomy" id="506608"/>
    <lineage>
        <taxon>Eukaryota</taxon>
        <taxon>Metazoa</taxon>
        <taxon>Ecdysozoa</taxon>
        <taxon>Arthropoda</taxon>
        <taxon>Hexapoda</taxon>
        <taxon>Insecta</taxon>
        <taxon>Pterygota</taxon>
        <taxon>Neoptera</taxon>
        <taxon>Paraneoptera</taxon>
        <taxon>Hemiptera</taxon>
        <taxon>Sternorrhyncha</taxon>
        <taxon>Aphidomorpha</taxon>
        <taxon>Aphidoidea</taxon>
        <taxon>Aphididae</taxon>
        <taxon>Lachninae</taxon>
        <taxon>Cinara</taxon>
    </lineage>
</organism>
<feature type="chain" id="PRO_5022786753" evidence="1">
    <location>
        <begin position="30"/>
        <end position="735"/>
    </location>
</feature>
<proteinExistence type="predicted"/>
<keyword evidence="1" id="KW-0732">Signal</keyword>
<sequence>MLFSHTPVPDMKMLYFIMIVLFQVNQVLVVKNEDLPKDNENFISVINTFHIDIDPENSDNIISGHGLKEGSIEPQVFVTFENNLLLILQQMAFYYSDKEYGVFYTEYIFNVCSLLPRLLDFLYMGSVINSNIILLNRIYLVFCKKLPSFYKNYNEEDISNNNKTHFKEQLDHISLFIQSSVEEETELEKYLYNKFEKYEFQNIKYLSTIYEIIGSINMIPIMKNNPGIQFYDIFINYSQYQNMIIQTPKSLKGIGKNIQRVTDNGFEKINENYIEIIIQNECGELNNRLKEQDLTKPTVIYELMLFTFKRLTNDYLYYISESLNTLNENTEYLKIKNNLLVMLEVTCNYFPLVLMYLIELNINDTNLLSLYLTFCSNSKGFANNVRCSSFFQATIADEGSENNRNCKLESTRNYLMRNILTITDKVSEINKNVYNEVCTKANLDFIKNIHDFVFNEHYEGSTVPVWTTFEWLSGTYFLTDNHSSDDMNEIKFSNMTIKGENMSLSVAYYAIVPWILNSQAIMNFHNTIFMNLKTTMDLYVYQHAVIINLYLKNQRNNINWNAEDKVIKFIRNSFLWYKQGTIIFYEYLNLPYVQGLKNVAKLDSIISVIENINKTNFRDIDILIKDYDVKDNMRQLFDKKIFKSNEIYDNRYGIAIEWNCINAIDFVNSFVLIVNKSMRIEIEFDKEKMKELYCLTHNIFGNKSRVGTKSNSSKCVGMVSSFPRSLRRFFSRNRE</sequence>
<evidence type="ECO:0000313" key="2">
    <source>
        <dbReference type="EMBL" id="VVC25729.1"/>
    </source>
</evidence>
<feature type="signal peptide" evidence="1">
    <location>
        <begin position="1"/>
        <end position="29"/>
    </location>
</feature>
<evidence type="ECO:0000256" key="1">
    <source>
        <dbReference type="SAM" id="SignalP"/>
    </source>
</evidence>
<dbReference type="AlphaFoldDB" id="A0A5E4M1N0"/>
<dbReference type="Proteomes" id="UP000325440">
    <property type="component" value="Unassembled WGS sequence"/>
</dbReference>
<gene>
    <name evidence="2" type="ORF">CINCED_3A018402</name>
</gene>
<dbReference type="EMBL" id="CABPRJ010000019">
    <property type="protein sequence ID" value="VVC25729.1"/>
    <property type="molecule type" value="Genomic_DNA"/>
</dbReference>
<reference evidence="2 3" key="1">
    <citation type="submission" date="2019-08" db="EMBL/GenBank/DDBJ databases">
        <authorList>
            <person name="Alioto T."/>
            <person name="Alioto T."/>
            <person name="Gomez Garrido J."/>
        </authorList>
    </citation>
    <scope>NUCLEOTIDE SEQUENCE [LARGE SCALE GENOMIC DNA]</scope>
</reference>
<accession>A0A5E4M1N0</accession>
<name>A0A5E4M1N0_9HEMI</name>
<protein>
    <submittedName>
        <fullName evidence="2">Uncharacterized protein</fullName>
    </submittedName>
</protein>
<keyword evidence="3" id="KW-1185">Reference proteome</keyword>
<evidence type="ECO:0000313" key="3">
    <source>
        <dbReference type="Proteomes" id="UP000325440"/>
    </source>
</evidence>
<dbReference type="OrthoDB" id="6647793at2759"/>